<dbReference type="GO" id="GO:0046872">
    <property type="term" value="F:metal ion binding"/>
    <property type="evidence" value="ECO:0007669"/>
    <property type="project" value="UniProtKB-KW"/>
</dbReference>
<sequence length="320" mass="35995">MPMMKTSADSFIRGNPAFGRTVRDFVQRNGLSLLKKNNSFYCGCLKRYNIYMQFIDSHAHLNDPAFDADRTELITQKLPQAGIALSVEIGCSPEEWQPALELSSQHPSLIRAVLGVHPEYACKMNDAAWKQLAALLPDERNVAVGEIGLDYTCLEFTDKEKQQEAFARMLALANQTQKPLVLHIRREGDDYAAYEDSFRLLKHQWNGSSSTGYPGVLHCFCARYEEAKKALDLGLLLGINGCFTYKKNEYIREAVKKAGADKIILETDCPYLSPQGKRGQRNDPSNVPLIAQFTADYLNMPLEELAEMTTRQAKALYGLK</sequence>
<dbReference type="EMBL" id="NFJD01000001">
    <property type="protein sequence ID" value="OUO57617.1"/>
    <property type="molecule type" value="Genomic_DNA"/>
</dbReference>
<dbReference type="CDD" id="cd01310">
    <property type="entry name" value="TatD_DNAse"/>
    <property type="match status" value="1"/>
</dbReference>
<dbReference type="AlphaFoldDB" id="A0A1Y4DEU4"/>
<dbReference type="FunFam" id="3.20.20.140:FF:000005">
    <property type="entry name" value="TatD family hydrolase"/>
    <property type="match status" value="1"/>
</dbReference>
<evidence type="ECO:0000256" key="1">
    <source>
        <dbReference type="ARBA" id="ARBA00009275"/>
    </source>
</evidence>
<evidence type="ECO:0008006" key="7">
    <source>
        <dbReference type="Google" id="ProtNLM"/>
    </source>
</evidence>
<feature type="binding site" evidence="4">
    <location>
        <position position="146"/>
    </location>
    <ligand>
        <name>a divalent metal cation</name>
        <dbReference type="ChEBI" id="CHEBI:60240"/>
        <label>1</label>
    </ligand>
</feature>
<evidence type="ECO:0000256" key="3">
    <source>
        <dbReference type="ARBA" id="ARBA00022801"/>
    </source>
</evidence>
<feature type="binding site" evidence="4">
    <location>
        <position position="268"/>
    </location>
    <ligand>
        <name>a divalent metal cation</name>
        <dbReference type="ChEBI" id="CHEBI:60240"/>
        <label>1</label>
    </ligand>
</feature>
<dbReference type="InterPro" id="IPR018228">
    <property type="entry name" value="DNase_TatD-rel_CS"/>
</dbReference>
<feature type="binding site" evidence="4">
    <location>
        <position position="60"/>
    </location>
    <ligand>
        <name>a divalent metal cation</name>
        <dbReference type="ChEBI" id="CHEBI:60240"/>
        <label>1</label>
    </ligand>
</feature>
<gene>
    <name evidence="5" type="ORF">B5F75_02250</name>
</gene>
<protein>
    <recommendedName>
        <fullName evidence="7">Hydrolase TatD</fullName>
    </recommendedName>
</protein>
<comment type="caution">
    <text evidence="5">The sequence shown here is derived from an EMBL/GenBank/DDBJ whole genome shotgun (WGS) entry which is preliminary data.</text>
</comment>
<comment type="similarity">
    <text evidence="1">Belongs to the metallo-dependent hydrolases superfamily. TatD-type hydrolase family.</text>
</comment>
<dbReference type="GO" id="GO:0016788">
    <property type="term" value="F:hydrolase activity, acting on ester bonds"/>
    <property type="evidence" value="ECO:0007669"/>
    <property type="project" value="InterPro"/>
</dbReference>
<dbReference type="InterPro" id="IPR032466">
    <property type="entry name" value="Metal_Hydrolase"/>
</dbReference>
<dbReference type="PIRSF" id="PIRSF005902">
    <property type="entry name" value="DNase_TatD"/>
    <property type="match status" value="1"/>
</dbReference>
<dbReference type="GO" id="GO:0005829">
    <property type="term" value="C:cytosol"/>
    <property type="evidence" value="ECO:0007669"/>
    <property type="project" value="TreeGrafter"/>
</dbReference>
<keyword evidence="6" id="KW-1185">Reference proteome</keyword>
<evidence type="ECO:0000313" key="5">
    <source>
        <dbReference type="EMBL" id="OUO57617.1"/>
    </source>
</evidence>
<feature type="binding site" evidence="4">
    <location>
        <position position="183"/>
    </location>
    <ligand>
        <name>a divalent metal cation</name>
        <dbReference type="ChEBI" id="CHEBI:60240"/>
        <label>2</label>
    </ligand>
</feature>
<reference evidence="6" key="1">
    <citation type="submission" date="2017-04" db="EMBL/GenBank/DDBJ databases">
        <title>Function of individual gut microbiota members based on whole genome sequencing of pure cultures obtained from chicken caecum.</title>
        <authorList>
            <person name="Medvecky M."/>
            <person name="Cejkova D."/>
            <person name="Polansky O."/>
            <person name="Karasova D."/>
            <person name="Kubasova T."/>
            <person name="Cizek A."/>
            <person name="Rychlik I."/>
        </authorList>
    </citation>
    <scope>NUCLEOTIDE SEQUENCE [LARGE SCALE GENOMIC DNA]</scope>
    <source>
        <strain evidence="6">An273</strain>
    </source>
</reference>
<evidence type="ECO:0000256" key="2">
    <source>
        <dbReference type="ARBA" id="ARBA00022723"/>
    </source>
</evidence>
<dbReference type="InterPro" id="IPR001130">
    <property type="entry name" value="TatD-like"/>
</dbReference>
<feature type="binding site" evidence="4">
    <location>
        <position position="58"/>
    </location>
    <ligand>
        <name>a divalent metal cation</name>
        <dbReference type="ChEBI" id="CHEBI:60240"/>
        <label>1</label>
    </ligand>
</feature>
<evidence type="ECO:0000313" key="6">
    <source>
        <dbReference type="Proteomes" id="UP000196368"/>
    </source>
</evidence>
<dbReference type="Pfam" id="PF01026">
    <property type="entry name" value="TatD_DNase"/>
    <property type="match status" value="1"/>
</dbReference>
<dbReference type="PANTHER" id="PTHR46124">
    <property type="entry name" value="D-AMINOACYL-TRNA DEACYLASE"/>
    <property type="match status" value="1"/>
</dbReference>
<dbReference type="PROSITE" id="PS01137">
    <property type="entry name" value="TATD_1"/>
    <property type="match status" value="1"/>
</dbReference>
<accession>A0A1Y4DEU4</accession>
<evidence type="ECO:0000256" key="4">
    <source>
        <dbReference type="PIRSR" id="PIRSR005902-1"/>
    </source>
</evidence>
<proteinExistence type="inferred from homology"/>
<keyword evidence="3" id="KW-0378">Hydrolase</keyword>
<organism evidence="5 6">
    <name type="scientific">Candidatus Avelusimicrobium gallicola</name>
    <dbReference type="NCBI Taxonomy" id="2562704"/>
    <lineage>
        <taxon>Bacteria</taxon>
        <taxon>Pseudomonadati</taxon>
        <taxon>Elusimicrobiota</taxon>
        <taxon>Elusimicrobia</taxon>
        <taxon>Elusimicrobiales</taxon>
        <taxon>Elusimicrobiaceae</taxon>
        <taxon>Candidatus Avelusimicrobium</taxon>
    </lineage>
</organism>
<dbReference type="Gene3D" id="3.20.20.140">
    <property type="entry name" value="Metal-dependent hydrolases"/>
    <property type="match status" value="1"/>
</dbReference>
<feature type="binding site" evidence="4">
    <location>
        <position position="218"/>
    </location>
    <ligand>
        <name>a divalent metal cation</name>
        <dbReference type="ChEBI" id="CHEBI:60240"/>
        <label>2</label>
    </ligand>
</feature>
<dbReference type="PANTHER" id="PTHR46124:SF3">
    <property type="entry name" value="HYDROLASE"/>
    <property type="match status" value="1"/>
</dbReference>
<name>A0A1Y4DEU4_9BACT</name>
<dbReference type="Proteomes" id="UP000196368">
    <property type="component" value="Unassembled WGS sequence"/>
</dbReference>
<dbReference type="SUPFAM" id="SSF51556">
    <property type="entry name" value="Metallo-dependent hydrolases"/>
    <property type="match status" value="1"/>
</dbReference>
<keyword evidence="2 4" id="KW-0479">Metal-binding</keyword>